<protein>
    <submittedName>
        <fullName evidence="2">DUF1049 domain-containing protein</fullName>
    </submittedName>
</protein>
<name>A0A6M1S6H3_9HYPH</name>
<keyword evidence="1" id="KW-1133">Transmembrane helix</keyword>
<keyword evidence="1" id="KW-0812">Transmembrane</keyword>
<evidence type="ECO:0000313" key="3">
    <source>
        <dbReference type="Proteomes" id="UP000477849"/>
    </source>
</evidence>
<dbReference type="EMBL" id="JAAKZH010000004">
    <property type="protein sequence ID" value="NGO64790.1"/>
    <property type="molecule type" value="Genomic_DNA"/>
</dbReference>
<evidence type="ECO:0000256" key="1">
    <source>
        <dbReference type="SAM" id="Phobius"/>
    </source>
</evidence>
<dbReference type="RefSeq" id="WP_163903074.1">
    <property type="nucleotide sequence ID" value="NZ_CP048427.1"/>
</dbReference>
<evidence type="ECO:0000313" key="2">
    <source>
        <dbReference type="EMBL" id="NGO64790.1"/>
    </source>
</evidence>
<feature type="transmembrane region" description="Helical" evidence="1">
    <location>
        <begin position="50"/>
        <end position="70"/>
    </location>
</feature>
<keyword evidence="3" id="KW-1185">Reference proteome</keyword>
<dbReference type="AlphaFoldDB" id="A0A6M1S6H3"/>
<comment type="caution">
    <text evidence="2">The sequence shown here is derived from an EMBL/GenBank/DDBJ whole genome shotgun (WGS) entry which is preliminary data.</text>
</comment>
<keyword evidence="1" id="KW-0472">Membrane</keyword>
<sequence length="114" mass="12683">MVRKIVGLVILVPLAVVLIVLSVANREMVRLALNPFQPDDQMLSVSAPFFVFIFSAVILGLLLGSAVTWLSQGKYRKRARNEARSAVRWQAEADRHKTRAEEIAGSTLPRIQAK</sequence>
<proteinExistence type="predicted"/>
<dbReference type="Proteomes" id="UP000477849">
    <property type="component" value="Unassembled WGS sequence"/>
</dbReference>
<reference evidence="2 3" key="1">
    <citation type="submission" date="2020-02" db="EMBL/GenBank/DDBJ databases">
        <title>Genome sequence of the type strain CCBAU10050 of Rhizobium daejeonense.</title>
        <authorList>
            <person name="Gao J."/>
            <person name="Sun J."/>
        </authorList>
    </citation>
    <scope>NUCLEOTIDE SEQUENCE [LARGE SCALE GENOMIC DNA]</scope>
    <source>
        <strain evidence="2 3">CCBAU10050</strain>
    </source>
</reference>
<organism evidence="2 3">
    <name type="scientific">Rhizobium daejeonense</name>
    <dbReference type="NCBI Taxonomy" id="240521"/>
    <lineage>
        <taxon>Bacteria</taxon>
        <taxon>Pseudomonadati</taxon>
        <taxon>Pseudomonadota</taxon>
        <taxon>Alphaproteobacteria</taxon>
        <taxon>Hyphomicrobiales</taxon>
        <taxon>Rhizobiaceae</taxon>
        <taxon>Rhizobium/Agrobacterium group</taxon>
        <taxon>Rhizobium</taxon>
    </lineage>
</organism>
<accession>A0A6M1S6H3</accession>
<gene>
    <name evidence="2" type="ORF">G6N76_14060</name>
</gene>